<proteinExistence type="predicted"/>
<comment type="caution">
    <text evidence="1">The sequence shown here is derived from an EMBL/GenBank/DDBJ whole genome shotgun (WGS) entry which is preliminary data.</text>
</comment>
<organism evidence="1 2">
    <name type="scientific">Polarella glacialis</name>
    <name type="common">Dinoflagellate</name>
    <dbReference type="NCBI Taxonomy" id="89957"/>
    <lineage>
        <taxon>Eukaryota</taxon>
        <taxon>Sar</taxon>
        <taxon>Alveolata</taxon>
        <taxon>Dinophyceae</taxon>
        <taxon>Suessiales</taxon>
        <taxon>Suessiaceae</taxon>
        <taxon>Polarella</taxon>
    </lineage>
</organism>
<evidence type="ECO:0000313" key="2">
    <source>
        <dbReference type="Proteomes" id="UP000626109"/>
    </source>
</evidence>
<feature type="non-terminal residue" evidence="1">
    <location>
        <position position="120"/>
    </location>
</feature>
<reference evidence="1" key="1">
    <citation type="submission" date="2021-02" db="EMBL/GenBank/DDBJ databases">
        <authorList>
            <person name="Dougan E. K."/>
            <person name="Rhodes N."/>
            <person name="Thang M."/>
            <person name="Chan C."/>
        </authorList>
    </citation>
    <scope>NUCLEOTIDE SEQUENCE</scope>
</reference>
<evidence type="ECO:0000313" key="1">
    <source>
        <dbReference type="EMBL" id="CAE8658775.1"/>
    </source>
</evidence>
<name>A0A813IYR2_POLGL</name>
<protein>
    <submittedName>
        <fullName evidence="1">Uncharacterized protein</fullName>
    </submittedName>
</protein>
<dbReference type="Proteomes" id="UP000626109">
    <property type="component" value="Unassembled WGS sequence"/>
</dbReference>
<gene>
    <name evidence="1" type="ORF">PGLA2088_LOCUS13557</name>
</gene>
<feature type="non-terminal residue" evidence="1">
    <location>
        <position position="1"/>
    </location>
</feature>
<dbReference type="EMBL" id="CAJNNW010016249">
    <property type="protein sequence ID" value="CAE8658775.1"/>
    <property type="molecule type" value="Genomic_DNA"/>
</dbReference>
<accession>A0A813IYR2</accession>
<sequence>DAAVVWSPSAARSLPAPYNNNHILNNNNNNNLYPALTTAPSMVVAASTAVSTVPALITSAPLVIAPVPVSTSYGVPHGSYTTVAPGFRVNQLGHTGSLSGSYHPVAAVSPGHQFNHVAQT</sequence>
<dbReference type="AlphaFoldDB" id="A0A813IYR2"/>